<reference evidence="2 3" key="1">
    <citation type="journal article" date="2019" name="Commun. Biol.">
        <title>The bagworm genome reveals a unique fibroin gene that provides high tensile strength.</title>
        <authorList>
            <person name="Kono N."/>
            <person name="Nakamura H."/>
            <person name="Ohtoshi R."/>
            <person name="Tomita M."/>
            <person name="Numata K."/>
            <person name="Arakawa K."/>
        </authorList>
    </citation>
    <scope>NUCLEOTIDE SEQUENCE [LARGE SCALE GENOMIC DNA]</scope>
</reference>
<keyword evidence="3" id="KW-1185">Reference proteome</keyword>
<dbReference type="EMBL" id="BGZK01000895">
    <property type="protein sequence ID" value="GBP64369.1"/>
    <property type="molecule type" value="Genomic_DNA"/>
</dbReference>
<evidence type="ECO:0000256" key="1">
    <source>
        <dbReference type="SAM" id="MobiDB-lite"/>
    </source>
</evidence>
<accession>A0A4C1XQB1</accession>
<sequence>MKSRRRCTKQASFSAVGRFPSSSDFSVGHCTRTDRSFPFFVVLPMRKGWERRRKTHYGPSMCPGTRPFGMDMPLMRDCPMGPFERHLGVEGHVKFTVRTGNFGRDSRRRGKHTGLMTFKGRNE</sequence>
<protein>
    <submittedName>
        <fullName evidence="2">Uncharacterized protein</fullName>
    </submittedName>
</protein>
<evidence type="ECO:0000313" key="2">
    <source>
        <dbReference type="EMBL" id="GBP64369.1"/>
    </source>
</evidence>
<feature type="region of interest" description="Disordered" evidence="1">
    <location>
        <begin position="101"/>
        <end position="123"/>
    </location>
</feature>
<dbReference type="AlphaFoldDB" id="A0A4C1XQB1"/>
<dbReference type="Proteomes" id="UP000299102">
    <property type="component" value="Unassembled WGS sequence"/>
</dbReference>
<proteinExistence type="predicted"/>
<comment type="caution">
    <text evidence="2">The sequence shown here is derived from an EMBL/GenBank/DDBJ whole genome shotgun (WGS) entry which is preliminary data.</text>
</comment>
<organism evidence="2 3">
    <name type="scientific">Eumeta variegata</name>
    <name type="common">Bagworm moth</name>
    <name type="synonym">Eumeta japonica</name>
    <dbReference type="NCBI Taxonomy" id="151549"/>
    <lineage>
        <taxon>Eukaryota</taxon>
        <taxon>Metazoa</taxon>
        <taxon>Ecdysozoa</taxon>
        <taxon>Arthropoda</taxon>
        <taxon>Hexapoda</taxon>
        <taxon>Insecta</taxon>
        <taxon>Pterygota</taxon>
        <taxon>Neoptera</taxon>
        <taxon>Endopterygota</taxon>
        <taxon>Lepidoptera</taxon>
        <taxon>Glossata</taxon>
        <taxon>Ditrysia</taxon>
        <taxon>Tineoidea</taxon>
        <taxon>Psychidae</taxon>
        <taxon>Oiketicinae</taxon>
        <taxon>Eumeta</taxon>
    </lineage>
</organism>
<gene>
    <name evidence="2" type="ORF">EVAR_14938_1</name>
</gene>
<evidence type="ECO:0000313" key="3">
    <source>
        <dbReference type="Proteomes" id="UP000299102"/>
    </source>
</evidence>
<name>A0A4C1XQB1_EUMVA</name>